<feature type="region of interest" description="Disordered" evidence="1">
    <location>
        <begin position="55"/>
        <end position="76"/>
    </location>
</feature>
<feature type="compositionally biased region" description="Polar residues" evidence="1">
    <location>
        <begin position="586"/>
        <end position="599"/>
    </location>
</feature>
<evidence type="ECO:0000313" key="3">
    <source>
        <dbReference type="Proteomes" id="UP000192596"/>
    </source>
</evidence>
<organism evidence="2 3">
    <name type="scientific">Cryoendolithus antarcticus</name>
    <dbReference type="NCBI Taxonomy" id="1507870"/>
    <lineage>
        <taxon>Eukaryota</taxon>
        <taxon>Fungi</taxon>
        <taxon>Dikarya</taxon>
        <taxon>Ascomycota</taxon>
        <taxon>Pezizomycotina</taxon>
        <taxon>Dothideomycetes</taxon>
        <taxon>Dothideomycetidae</taxon>
        <taxon>Cladosporiales</taxon>
        <taxon>Cladosporiaceae</taxon>
        <taxon>Cryoendolithus</taxon>
    </lineage>
</organism>
<dbReference type="STRING" id="1507870.A0A1V8TCJ0"/>
<dbReference type="InParanoid" id="A0A1V8TCJ0"/>
<dbReference type="Proteomes" id="UP000192596">
    <property type="component" value="Unassembled WGS sequence"/>
</dbReference>
<dbReference type="EMBL" id="NAJO01000011">
    <property type="protein sequence ID" value="OQO08978.1"/>
    <property type="molecule type" value="Genomic_DNA"/>
</dbReference>
<protein>
    <submittedName>
        <fullName evidence="2">Uncharacterized protein</fullName>
    </submittedName>
</protein>
<dbReference type="AlphaFoldDB" id="A0A1V8TCJ0"/>
<feature type="region of interest" description="Disordered" evidence="1">
    <location>
        <begin position="567"/>
        <end position="599"/>
    </location>
</feature>
<accession>A0A1V8TCJ0</accession>
<feature type="region of interest" description="Disordered" evidence="1">
    <location>
        <begin position="644"/>
        <end position="671"/>
    </location>
</feature>
<evidence type="ECO:0000256" key="1">
    <source>
        <dbReference type="SAM" id="MobiDB-lite"/>
    </source>
</evidence>
<sequence length="690" mass="77216">MAPQPSDDMAARLARRESQDWECATIELAPCPLFALPPKIQRAIFDLAFPDTPELMPKWRPGSQTSAGPQRRTRAPKWPHKVNEWLVSKSFFAAATRAWMENQTWHSSLLRMFANPCYSFLTRKNALFLRYAAHMHVWPKTSGVIKDMSFLHNLRRLTFHLAPSDMRIGGEAGTQHILSDRALSLLLENLGLLEHDRWLLEGVIAVYNDCDDYMAARAPTAAATHWPGRNARRLESVVLSLITKPMKASKPKTAPFVWRPTIERDSECSRTAVSATEVLLASTIKWSATEWAAGSKVDWAKSLACTRVAPVPAPLQDQVQLLCKALPVRFMPFKLFDLPQELQDLIFAFAYPAEPTTRWIFPNEWKLREVEKRRRSLDYVMKPFPRFKIDDWLVSKRYFVGAATAQIGSAVWKTPRAFRLRNDVATQMLQQFIQHIEANYYQFDEIALSWPGLRHLTVTIAHEWAPLCDGIGKYVWQEDFTDDELYSLVAHHNMVRVRGLQSFTLKVGHCTYADTDPARNLLNANAARLEAVLRRRVLQPNLSVKGTFSVAQVPIYCGSKVHWTESSTLKSPTSTSTASMISSTTQPSDSVESSGTFDCSQPTTPTAFVAGKTRSAMPPGNLIGAASHASVIPLGLGLPIVSSKVGPRNRSSHSPALPRKPGPSCETSPATCTVDQDLARKFAELLRGKG</sequence>
<proteinExistence type="predicted"/>
<keyword evidence="3" id="KW-1185">Reference proteome</keyword>
<name>A0A1V8TCJ0_9PEZI</name>
<evidence type="ECO:0000313" key="2">
    <source>
        <dbReference type="EMBL" id="OQO08978.1"/>
    </source>
</evidence>
<reference evidence="3" key="1">
    <citation type="submission" date="2017-03" db="EMBL/GenBank/DDBJ databases">
        <title>Genomes of endolithic fungi from Antarctica.</title>
        <authorList>
            <person name="Coleine C."/>
            <person name="Masonjones S."/>
            <person name="Stajich J.E."/>
        </authorList>
    </citation>
    <scope>NUCLEOTIDE SEQUENCE [LARGE SCALE GENOMIC DNA]</scope>
    <source>
        <strain evidence="3">CCFEE 5527</strain>
    </source>
</reference>
<gene>
    <name evidence="2" type="ORF">B0A48_05868</name>
</gene>
<comment type="caution">
    <text evidence="2">The sequence shown here is derived from an EMBL/GenBank/DDBJ whole genome shotgun (WGS) entry which is preliminary data.</text>
</comment>
<feature type="compositionally biased region" description="Low complexity" evidence="1">
    <location>
        <begin position="567"/>
        <end position="585"/>
    </location>
</feature>
<dbReference type="OrthoDB" id="3834359at2759"/>